<dbReference type="STRING" id="118967.SAMN02745191_1963"/>
<evidence type="ECO:0000313" key="2">
    <source>
        <dbReference type="EMBL" id="SJZ89558.1"/>
    </source>
</evidence>
<keyword evidence="3" id="KW-1185">Reference proteome</keyword>
<organism evidence="2 3">
    <name type="scientific">Anaerorhabdus furcosa</name>
    <dbReference type="NCBI Taxonomy" id="118967"/>
    <lineage>
        <taxon>Bacteria</taxon>
        <taxon>Bacillati</taxon>
        <taxon>Bacillota</taxon>
        <taxon>Erysipelotrichia</taxon>
        <taxon>Erysipelotrichales</taxon>
        <taxon>Erysipelotrichaceae</taxon>
        <taxon>Anaerorhabdus</taxon>
    </lineage>
</organism>
<name>A0A1T4PFH5_9FIRM</name>
<sequence>MKDNTMEERDCILRDNIATLKIYELKDTATLVGKLASLERKVIEDELIINQRINIANNFCIAIISSFITIALSTFVKGDSIRYELLGIVFVIVIGLAIVLIINENDKKKKFVEIGKNNSKKIMIEYILKDREKNSPRKISKYRHK</sequence>
<evidence type="ECO:0000256" key="1">
    <source>
        <dbReference type="SAM" id="Phobius"/>
    </source>
</evidence>
<dbReference type="EMBL" id="FUWY01000006">
    <property type="protein sequence ID" value="SJZ89558.1"/>
    <property type="molecule type" value="Genomic_DNA"/>
</dbReference>
<feature type="transmembrane region" description="Helical" evidence="1">
    <location>
        <begin position="81"/>
        <end position="102"/>
    </location>
</feature>
<protein>
    <submittedName>
        <fullName evidence="2">Uncharacterized protein</fullName>
    </submittedName>
</protein>
<reference evidence="3" key="1">
    <citation type="submission" date="2017-02" db="EMBL/GenBank/DDBJ databases">
        <authorList>
            <person name="Varghese N."/>
            <person name="Submissions S."/>
        </authorList>
    </citation>
    <scope>NUCLEOTIDE SEQUENCE [LARGE SCALE GENOMIC DNA]</scope>
    <source>
        <strain evidence="3">ATCC 25662</strain>
    </source>
</reference>
<keyword evidence="1" id="KW-1133">Transmembrane helix</keyword>
<accession>A0A1T4PFH5</accession>
<dbReference type="AlphaFoldDB" id="A0A1T4PFH5"/>
<gene>
    <name evidence="2" type="ORF">SAMN02745191_1963</name>
</gene>
<dbReference type="Proteomes" id="UP000243297">
    <property type="component" value="Unassembled WGS sequence"/>
</dbReference>
<dbReference type="RefSeq" id="WP_078712367.1">
    <property type="nucleotide sequence ID" value="NZ_FUWY01000006.1"/>
</dbReference>
<proteinExistence type="predicted"/>
<feature type="transmembrane region" description="Helical" evidence="1">
    <location>
        <begin position="55"/>
        <end position="75"/>
    </location>
</feature>
<evidence type="ECO:0000313" key="3">
    <source>
        <dbReference type="Proteomes" id="UP000243297"/>
    </source>
</evidence>
<keyword evidence="1" id="KW-0812">Transmembrane</keyword>
<keyword evidence="1" id="KW-0472">Membrane</keyword>